<dbReference type="Pfam" id="PF01471">
    <property type="entry name" value="PG_binding_1"/>
    <property type="match status" value="1"/>
</dbReference>
<dbReference type="Gene3D" id="1.10.101.10">
    <property type="entry name" value="PGBD-like superfamily/PGBD"/>
    <property type="match status" value="1"/>
</dbReference>
<evidence type="ECO:0000313" key="4">
    <source>
        <dbReference type="Proteomes" id="UP001597261"/>
    </source>
</evidence>
<dbReference type="InterPro" id="IPR036365">
    <property type="entry name" value="PGBD-like_sf"/>
</dbReference>
<keyword evidence="1" id="KW-0732">Signal</keyword>
<dbReference type="RefSeq" id="WP_381092435.1">
    <property type="nucleotide sequence ID" value="NZ_JBHUDX010000149.1"/>
</dbReference>
<comment type="caution">
    <text evidence="3">The sequence shown here is derived from an EMBL/GenBank/DDBJ whole genome shotgun (WGS) entry which is preliminary data.</text>
</comment>
<dbReference type="EMBL" id="JBHUDX010000149">
    <property type="protein sequence ID" value="MFD1663548.1"/>
    <property type="molecule type" value="Genomic_DNA"/>
</dbReference>
<dbReference type="Proteomes" id="UP001597261">
    <property type="component" value="Unassembled WGS sequence"/>
</dbReference>
<evidence type="ECO:0000313" key="3">
    <source>
        <dbReference type="EMBL" id="MFD1663548.1"/>
    </source>
</evidence>
<dbReference type="SUPFAM" id="SSF47090">
    <property type="entry name" value="PGBD-like"/>
    <property type="match status" value="1"/>
</dbReference>
<dbReference type="InterPro" id="IPR036366">
    <property type="entry name" value="PGBDSf"/>
</dbReference>
<reference evidence="4" key="1">
    <citation type="journal article" date="2019" name="Int. J. Syst. Evol. Microbiol.">
        <title>The Global Catalogue of Microorganisms (GCM) 10K type strain sequencing project: providing services to taxonomists for standard genome sequencing and annotation.</title>
        <authorList>
            <consortium name="The Broad Institute Genomics Platform"/>
            <consortium name="The Broad Institute Genome Sequencing Center for Infectious Disease"/>
            <person name="Wu L."/>
            <person name="Ma J."/>
        </authorList>
    </citation>
    <scope>NUCLEOTIDE SEQUENCE [LARGE SCALE GENOMIC DNA]</scope>
    <source>
        <strain evidence="4">CGMCC 1.12470</strain>
    </source>
</reference>
<protein>
    <submittedName>
        <fullName evidence="3">Peptidoglycan-binding protein</fullName>
    </submittedName>
</protein>
<sequence length="176" mass="19034">MNSRTKRIKLAAGTIGTLTAAVLAVGTSPAAASGTYSGRPYVYGAGDFSNDWGDEGILSTSTHTYSNATCLWQKILWADGFLGSRSDVDGIFGSATRDATRAWQRYHGLSDDGVVGKATFGVADGGLRDWDGNGALDTFDGYRWNFSVWRDSKGRYGFNDGYDNKRLAGYDYRTCS</sequence>
<dbReference type="InterPro" id="IPR002477">
    <property type="entry name" value="Peptidoglycan-bd-like"/>
</dbReference>
<gene>
    <name evidence="3" type="ORF">ACFSL4_36680</name>
</gene>
<evidence type="ECO:0000259" key="2">
    <source>
        <dbReference type="Pfam" id="PF01471"/>
    </source>
</evidence>
<keyword evidence="4" id="KW-1185">Reference proteome</keyword>
<evidence type="ECO:0000256" key="1">
    <source>
        <dbReference type="SAM" id="SignalP"/>
    </source>
</evidence>
<feature type="signal peptide" evidence="1">
    <location>
        <begin position="1"/>
        <end position="32"/>
    </location>
</feature>
<name>A0ABW4J498_9ACTN</name>
<organism evidence="3 4">
    <name type="scientific">Streptomyces caeni</name>
    <dbReference type="NCBI Taxonomy" id="2307231"/>
    <lineage>
        <taxon>Bacteria</taxon>
        <taxon>Bacillati</taxon>
        <taxon>Actinomycetota</taxon>
        <taxon>Actinomycetes</taxon>
        <taxon>Kitasatosporales</taxon>
        <taxon>Streptomycetaceae</taxon>
        <taxon>Streptomyces</taxon>
    </lineage>
</organism>
<feature type="chain" id="PRO_5045536710" evidence="1">
    <location>
        <begin position="33"/>
        <end position="176"/>
    </location>
</feature>
<proteinExistence type="predicted"/>
<accession>A0ABW4J498</accession>
<feature type="domain" description="Peptidoglycan binding-like" evidence="2">
    <location>
        <begin position="73"/>
        <end position="120"/>
    </location>
</feature>